<evidence type="ECO:0000256" key="4">
    <source>
        <dbReference type="SAM" id="SignalP"/>
    </source>
</evidence>
<dbReference type="EC" id="3.2.1.1" evidence="3"/>
<feature type="signal peptide" evidence="4">
    <location>
        <begin position="1"/>
        <end position="19"/>
    </location>
</feature>
<keyword evidence="6" id="KW-0456">Lyase</keyword>
<dbReference type="RefSeq" id="WP_129461759.1">
    <property type="nucleotide sequence ID" value="NZ_SBKN01000005.1"/>
</dbReference>
<dbReference type="GO" id="GO:0005975">
    <property type="term" value="P:carbohydrate metabolic process"/>
    <property type="evidence" value="ECO:0007669"/>
    <property type="project" value="InterPro"/>
</dbReference>
<sequence length="552" mass="62855">MKKILIPFALLLLSGLTFAQNKTKTKIAPTKTPFVWENANVYFIVTDRFKNGDPKNDHQFNRNQPTGKLRGFEGGDIRGIIQKLDEGYFTKLGITVIWMTPIVEQIHSGVDEGTGYTYGFHGYWTRDWTALDPNFGTRNDLAELVAKAHARGIRIMLDAVINHTGPVTAEDSVYPSDWVRTSPKCQYNSYDTNINCTLVENLPDVKTESKANVELPPFLVEKWKKEGRYEQEIKELDAFFKQTGYPRAPRYYIMKWLADYITDFGIDGYRVDTAKHTTEDVWADFKQVCDQAFATYKKNNPKKVLDNNPFFTVGEVYGYYIGGKQFYDYGDKKVNYFENGFTGLINFDFRNEAKMTYEPLFSKYNTILQNDLKGHTVMNYVSSHDDGWPFDKKREKAFESGTKLLLAPGISQVYYGDETARSLDIPGTQGDATLRSMMNWNELKNSTYRQAVLEHWQKLGNFRKNHPAVGAGVHQQIAATPYTFSRIYQNGANSDAVVIALDVLTGEKTIETGQTFPEGTILRDAYSGKTATVMKGKVSLNTDYLIVLLEKK</sequence>
<organism evidence="6 7">
    <name type="scientific">Flavobacterium stagni</name>
    <dbReference type="NCBI Taxonomy" id="2506421"/>
    <lineage>
        <taxon>Bacteria</taxon>
        <taxon>Pseudomonadati</taxon>
        <taxon>Bacteroidota</taxon>
        <taxon>Flavobacteriia</taxon>
        <taxon>Flavobacteriales</taxon>
        <taxon>Flavobacteriaceae</taxon>
        <taxon>Flavobacterium</taxon>
    </lineage>
</organism>
<dbReference type="AlphaFoldDB" id="A0A4Q1K975"/>
<dbReference type="Proteomes" id="UP000289857">
    <property type="component" value="Unassembled WGS sequence"/>
</dbReference>
<dbReference type="PRINTS" id="PR00110">
    <property type="entry name" value="ALPHAAMYLASE"/>
</dbReference>
<evidence type="ECO:0000256" key="3">
    <source>
        <dbReference type="RuleBase" id="RU361134"/>
    </source>
</evidence>
<gene>
    <name evidence="6" type="ORF">EQG61_09905</name>
</gene>
<dbReference type="InterPro" id="IPR006046">
    <property type="entry name" value="Alpha_amylase"/>
</dbReference>
<dbReference type="SMART" id="SM00642">
    <property type="entry name" value="Aamy"/>
    <property type="match status" value="1"/>
</dbReference>
<keyword evidence="4" id="KW-0732">Signal</keyword>
<dbReference type="Pfam" id="PF00128">
    <property type="entry name" value="Alpha-amylase"/>
    <property type="match status" value="1"/>
</dbReference>
<keyword evidence="3" id="KW-0326">Glycosidase</keyword>
<keyword evidence="3" id="KW-0378">Hydrolase</keyword>
<keyword evidence="3" id="KW-0119">Carbohydrate metabolism</keyword>
<dbReference type="Gene3D" id="3.20.20.80">
    <property type="entry name" value="Glycosidases"/>
    <property type="match status" value="1"/>
</dbReference>
<dbReference type="PANTHER" id="PTHR10357:SF209">
    <property type="entry name" value="PERIPLASMIC ALPHA-AMYLASE"/>
    <property type="match status" value="1"/>
</dbReference>
<proteinExistence type="inferred from homology"/>
<feature type="chain" id="PRO_5020930342" description="Alpha-amylase" evidence="4">
    <location>
        <begin position="20"/>
        <end position="552"/>
    </location>
</feature>
<evidence type="ECO:0000313" key="6">
    <source>
        <dbReference type="EMBL" id="RXR22301.1"/>
    </source>
</evidence>
<feature type="domain" description="Glycosyl hydrolase family 13 catalytic" evidence="5">
    <location>
        <begin position="43"/>
        <end position="463"/>
    </location>
</feature>
<accession>A0A4Q1K975</accession>
<dbReference type="GO" id="GO:0043169">
    <property type="term" value="F:cation binding"/>
    <property type="evidence" value="ECO:0007669"/>
    <property type="project" value="InterPro"/>
</dbReference>
<evidence type="ECO:0000259" key="5">
    <source>
        <dbReference type="SMART" id="SM00642"/>
    </source>
</evidence>
<evidence type="ECO:0000256" key="1">
    <source>
        <dbReference type="ARBA" id="ARBA00008061"/>
    </source>
</evidence>
<keyword evidence="7" id="KW-1185">Reference proteome</keyword>
<dbReference type="EMBL" id="SBKN01000005">
    <property type="protein sequence ID" value="RXR22301.1"/>
    <property type="molecule type" value="Genomic_DNA"/>
</dbReference>
<comment type="catalytic activity">
    <reaction evidence="3">
        <text>Endohydrolysis of (1-&gt;4)-alpha-D-glucosidic linkages in polysaccharides containing three or more (1-&gt;4)-alpha-linked D-glucose units.</text>
        <dbReference type="EC" id="3.2.1.1"/>
    </reaction>
</comment>
<evidence type="ECO:0000256" key="2">
    <source>
        <dbReference type="RuleBase" id="RU003615"/>
    </source>
</evidence>
<dbReference type="SUPFAM" id="SSF51445">
    <property type="entry name" value="(Trans)glycosidases"/>
    <property type="match status" value="1"/>
</dbReference>
<protein>
    <recommendedName>
        <fullName evidence="3">Alpha-amylase</fullName>
        <ecNumber evidence="3">3.2.1.1</ecNumber>
    </recommendedName>
</protein>
<reference evidence="7" key="1">
    <citation type="submission" date="2019-01" db="EMBL/GenBank/DDBJ databases">
        <title>Cytophagaceae bacterium strain CAR-16.</title>
        <authorList>
            <person name="Chen W.-M."/>
        </authorList>
    </citation>
    <scope>NUCLEOTIDE SEQUENCE [LARGE SCALE GENOMIC DNA]</scope>
    <source>
        <strain evidence="7">WWJ-16</strain>
    </source>
</reference>
<dbReference type="InterPro" id="IPR006047">
    <property type="entry name" value="GH13_cat_dom"/>
</dbReference>
<dbReference type="OrthoDB" id="9805159at2"/>
<dbReference type="GO" id="GO:0004556">
    <property type="term" value="F:alpha-amylase activity"/>
    <property type="evidence" value="ECO:0007669"/>
    <property type="project" value="UniProtKB-UniRule"/>
</dbReference>
<dbReference type="InterPro" id="IPR017853">
    <property type="entry name" value="GH"/>
</dbReference>
<comment type="similarity">
    <text evidence="1 2">Belongs to the glycosyl hydrolase 13 family.</text>
</comment>
<name>A0A4Q1K975_9FLAO</name>
<dbReference type="PANTHER" id="PTHR10357">
    <property type="entry name" value="ALPHA-AMYLASE FAMILY MEMBER"/>
    <property type="match status" value="1"/>
</dbReference>
<dbReference type="GO" id="GO:0016829">
    <property type="term" value="F:lyase activity"/>
    <property type="evidence" value="ECO:0007669"/>
    <property type="project" value="UniProtKB-KW"/>
</dbReference>
<comment type="caution">
    <text evidence="6">The sequence shown here is derived from an EMBL/GenBank/DDBJ whole genome shotgun (WGS) entry which is preliminary data.</text>
</comment>
<evidence type="ECO:0000313" key="7">
    <source>
        <dbReference type="Proteomes" id="UP000289857"/>
    </source>
</evidence>